<accession>A0A516ITN6</accession>
<dbReference type="GO" id="GO:0016758">
    <property type="term" value="F:hexosyltransferase activity"/>
    <property type="evidence" value="ECO:0007669"/>
    <property type="project" value="UniProtKB-ARBA"/>
</dbReference>
<dbReference type="PANTHER" id="PTHR48050:SF13">
    <property type="entry name" value="STEROL 3-BETA-GLUCOSYLTRANSFERASE UGT80A2"/>
    <property type="match status" value="1"/>
</dbReference>
<organism evidence="2 3">
    <name type="scientific">Sphingomonas xanthus</name>
    <dbReference type="NCBI Taxonomy" id="2594473"/>
    <lineage>
        <taxon>Bacteria</taxon>
        <taxon>Pseudomonadati</taxon>
        <taxon>Pseudomonadota</taxon>
        <taxon>Alphaproteobacteria</taxon>
        <taxon>Sphingomonadales</taxon>
        <taxon>Sphingomonadaceae</taxon>
        <taxon>Sphingomonas</taxon>
    </lineage>
</organism>
<dbReference type="Gene3D" id="3.40.50.2000">
    <property type="entry name" value="Glycogen Phosphorylase B"/>
    <property type="match status" value="2"/>
</dbReference>
<gene>
    <name evidence="2" type="ORF">FMM02_10040</name>
</gene>
<dbReference type="GO" id="GO:0008194">
    <property type="term" value="F:UDP-glycosyltransferase activity"/>
    <property type="evidence" value="ECO:0007669"/>
    <property type="project" value="InterPro"/>
</dbReference>
<protein>
    <submittedName>
        <fullName evidence="2">Glycosyltransferase family 1 protein</fullName>
    </submittedName>
</protein>
<dbReference type="Pfam" id="PF06722">
    <property type="entry name" value="EryCIII-like_C"/>
    <property type="match status" value="1"/>
</dbReference>
<dbReference type="CDD" id="cd03784">
    <property type="entry name" value="GT1_Gtf-like"/>
    <property type="match status" value="1"/>
</dbReference>
<keyword evidence="2" id="KW-0808">Transferase</keyword>
<dbReference type="RefSeq" id="WP_147494711.1">
    <property type="nucleotide sequence ID" value="NZ_CP041659.1"/>
</dbReference>
<reference evidence="2 3" key="1">
    <citation type="submission" date="2019-07" db="EMBL/GenBank/DDBJ databases">
        <title>Sphingomonas AE3 Genome sequencing and assembly.</title>
        <authorList>
            <person name="Kim H."/>
        </authorList>
    </citation>
    <scope>NUCLEOTIDE SEQUENCE [LARGE SCALE GENOMIC DNA]</scope>
    <source>
        <strain evidence="2 3">AE3</strain>
    </source>
</reference>
<dbReference type="KEGG" id="sxa:FMM02_10040"/>
<dbReference type="Proteomes" id="UP000321857">
    <property type="component" value="Chromosome"/>
</dbReference>
<evidence type="ECO:0000313" key="2">
    <source>
        <dbReference type="EMBL" id="QDP20263.1"/>
    </source>
</evidence>
<dbReference type="SUPFAM" id="SSF53756">
    <property type="entry name" value="UDP-Glycosyltransferase/glycogen phosphorylase"/>
    <property type="match status" value="1"/>
</dbReference>
<dbReference type="EMBL" id="CP041659">
    <property type="protein sequence ID" value="QDP20263.1"/>
    <property type="molecule type" value="Genomic_DNA"/>
</dbReference>
<dbReference type="InterPro" id="IPR010610">
    <property type="entry name" value="EryCIII-like_C"/>
</dbReference>
<name>A0A516ITN6_9SPHN</name>
<evidence type="ECO:0000259" key="1">
    <source>
        <dbReference type="Pfam" id="PF06722"/>
    </source>
</evidence>
<evidence type="ECO:0000313" key="3">
    <source>
        <dbReference type="Proteomes" id="UP000321857"/>
    </source>
</evidence>
<dbReference type="PANTHER" id="PTHR48050">
    <property type="entry name" value="STEROL 3-BETA-GLUCOSYLTRANSFERASE"/>
    <property type="match status" value="1"/>
</dbReference>
<feature type="domain" description="Erythromycin biosynthesis protein CIII-like C-terminal" evidence="1">
    <location>
        <begin position="280"/>
        <end position="408"/>
    </location>
</feature>
<proteinExistence type="predicted"/>
<sequence length="433" mass="47089">MTTTSPYSFLVATWEGGGSVGPAVTVARKLRSRGHRVRLMSDRCNQVEADGCGLDFVAWTRAPSRPDRSKDSDVFRDWEVDTPPEQFQRVLDRIMAGPAQAFAEDILEELRREPADLVISSDMLLGVPIGCEAIGQKYAVLTANISLFPMEGVPPLGPGLAPAVTEEDLALHAEVAEGNRQLFMSGLPAVNRAREHFGLALLNSLEEQHDSAERIFLGTSRAFDFAPEQLPTNVRYVGPQLAEPSWVQPWQSPFDLDDRRPLILLAFSTSFQDHVGVLQRIIDAAANLPVRLLVTLGGTIGADELRPAANCRLVDSAPHDRVMPLAQLVITHGGHGTVTRSLVHGKPMIVVPHGRDQHDNAVRVTARGAGLALQATSSREEFEAAIRRMFDEPGFAEAAAELGDRVSREVAESSLIEELEQIAAGSRDALRAA</sequence>
<keyword evidence="3" id="KW-1185">Reference proteome</keyword>
<dbReference type="AlphaFoldDB" id="A0A516ITN6"/>
<dbReference type="InterPro" id="IPR050426">
    <property type="entry name" value="Glycosyltransferase_28"/>
</dbReference>
<dbReference type="InterPro" id="IPR002213">
    <property type="entry name" value="UDP_glucos_trans"/>
</dbReference>
<dbReference type="OrthoDB" id="139086at2"/>
<dbReference type="GO" id="GO:0017000">
    <property type="term" value="P:antibiotic biosynthetic process"/>
    <property type="evidence" value="ECO:0007669"/>
    <property type="project" value="UniProtKB-ARBA"/>
</dbReference>